<dbReference type="InterPro" id="IPR031703">
    <property type="entry name" value="Lipin_mid"/>
</dbReference>
<evidence type="ECO:0000259" key="6">
    <source>
        <dbReference type="SMART" id="SM00775"/>
    </source>
</evidence>
<evidence type="ECO:0000313" key="7">
    <source>
        <dbReference type="EMBL" id="KAK9163273.1"/>
    </source>
</evidence>
<dbReference type="GO" id="GO:0008195">
    <property type="term" value="F:phosphatidate phosphatase activity"/>
    <property type="evidence" value="ECO:0007669"/>
    <property type="project" value="UniProtKB-EC"/>
</dbReference>
<dbReference type="Pfam" id="PF16876">
    <property type="entry name" value="Lipin_mid"/>
    <property type="match status" value="1"/>
</dbReference>
<comment type="similarity">
    <text evidence="2">Belongs to the lipin family.</text>
</comment>
<dbReference type="SUPFAM" id="SSF56784">
    <property type="entry name" value="HAD-like"/>
    <property type="match status" value="1"/>
</dbReference>
<dbReference type="PANTHER" id="PTHR12181">
    <property type="entry name" value="LIPIN"/>
    <property type="match status" value="1"/>
</dbReference>
<dbReference type="SMART" id="SM00775">
    <property type="entry name" value="LNS2"/>
    <property type="match status" value="1"/>
</dbReference>
<dbReference type="InterPro" id="IPR036412">
    <property type="entry name" value="HAD-like_sf"/>
</dbReference>
<dbReference type="InterPro" id="IPR013209">
    <property type="entry name" value="LNS2"/>
</dbReference>
<dbReference type="EMBL" id="JBBNAF010000002">
    <property type="protein sequence ID" value="KAK9163273.1"/>
    <property type="molecule type" value="Genomic_DNA"/>
</dbReference>
<keyword evidence="8" id="KW-1185">Reference proteome</keyword>
<dbReference type="PANTHER" id="PTHR12181:SF12">
    <property type="entry name" value="PHOSPHATIDATE PHOSPHATASE"/>
    <property type="match status" value="1"/>
</dbReference>
<evidence type="ECO:0000313" key="8">
    <source>
        <dbReference type="Proteomes" id="UP001420932"/>
    </source>
</evidence>
<name>A0AAP0L2J0_9MAGN</name>
<sequence>MYAVGRLGSYISAPFHPFGGAVDIIVVEQQDGSFKSSPWYVKFGKFQGVLKSKEKIVTICVNGVEADFHMYLDHKGEAYFLKEVENEEDPIVFSSYLSGDEADEKSTGVGMKKSKSCDFNLNLPASEAQINVGGAEVVAKTNSRRSRILGFMFGGKSMKKDGTKSVGADTNVVRMSSFERAEIAADLLEVKWSTNLPTGNPRKINSSRLSASDTIAQETDTNLLVNNGEGKDTLVVHDKIECNENYFILPEANDPCSSKMSICPLHSPNDSSECSNYITVPEISSQAPHDHQDVEIATLDVSISQDAQEISHQNSMVIKGCNGGNANLNEGREACIEGTTFAFSQPAEPCAKYIVKDECNETNSLLRSDSSREESGACCPKLEKSSMDFDFTGNQNVMLQRFSERGSEEAVVERTLLCEESKLTPESKSLPENDTSITKENADGESLGDFASGAYLKTETVPGNMETLAYAREESILGESISSSHVNLVNLNTTKSQIFVVTSQEKTGEHDVEHNSRTETHNPFWNQSQIFGLVHSCSFGISELGLEEQSNEPGSHFHQTGNKALGWIGKPDLQDTFSSFIPLEEMVTLDEGNETNKLQTSDNFGNLEGLSVNDLPKEVDSASKSASEISDDVQFFLGDINDLVPDTMQQKDSMSSSTLGTVEHLIVTQDEIGRLDDTNELSASSVKLGHERSPKAFQFQGEETDCNLNSFIPRVGIGLDKEKGLVIGSLPNIHSLCDNMGMSDVQQTCRHSLDLDSENTQLEVVKKSSSEFNSDTECQLADDHSKFQEVQFFEEFKNLLTTNKVEISLCKRLMFNGMGTYAASQVFDAERVDLEMLISLGPFFVSNERLIVRIGGHYYPWEAAQPTILGMISCGQEQILEPDHVEAVNRKAETQVVDSSKANDSDAKSTSSAGWKLWSFKSSKSMSSIKPVTDEAEVSEVKRVLESNNDVAEDRTELKDKVTRKKVKSIVPTSQQLASLKLNEGKNIITFTFSTAMLGTQQVDARIYLWKWNTLIVVSDVDGTITRSDVLGQFMPLVGRDWSQIGVTHLFSAIKENGYQLLFLSARSISQAYLTRQFLVNLNQDGKALPDGPVVISPDGLFPSLFREVIRRAPHEFKIACLMDIKALFPPDCNPFYAGFGNRDTDELSYLKVGIPRGKIFIINAKGEVTVNRRTDRKSYTSLHALVHDMFPATSSSSEQEEFNSWNYWRTPLSGFSM</sequence>
<dbReference type="EC" id="3.1.3.4" evidence="3"/>
<comment type="cofactor">
    <cofactor evidence="1">
        <name>Mg(2+)</name>
        <dbReference type="ChEBI" id="CHEBI:18420"/>
    </cofactor>
</comment>
<evidence type="ECO:0000256" key="5">
    <source>
        <dbReference type="SAM" id="MobiDB-lite"/>
    </source>
</evidence>
<feature type="domain" description="LNS2/PITP" evidence="6">
    <location>
        <begin position="1016"/>
        <end position="1172"/>
    </location>
</feature>
<evidence type="ECO:0000256" key="1">
    <source>
        <dbReference type="ARBA" id="ARBA00001946"/>
    </source>
</evidence>
<feature type="region of interest" description="Disordered" evidence="5">
    <location>
        <begin position="424"/>
        <end position="444"/>
    </location>
</feature>
<evidence type="ECO:0000256" key="3">
    <source>
        <dbReference type="ARBA" id="ARBA00012638"/>
    </source>
</evidence>
<dbReference type="InterPro" id="IPR031315">
    <property type="entry name" value="LNS2/PITP"/>
</dbReference>
<accession>A0AAP0L2J0</accession>
<dbReference type="AlphaFoldDB" id="A0AAP0L2J0"/>
<organism evidence="7 8">
    <name type="scientific">Stephania yunnanensis</name>
    <dbReference type="NCBI Taxonomy" id="152371"/>
    <lineage>
        <taxon>Eukaryota</taxon>
        <taxon>Viridiplantae</taxon>
        <taxon>Streptophyta</taxon>
        <taxon>Embryophyta</taxon>
        <taxon>Tracheophyta</taxon>
        <taxon>Spermatophyta</taxon>
        <taxon>Magnoliopsida</taxon>
        <taxon>Ranunculales</taxon>
        <taxon>Menispermaceae</taxon>
        <taxon>Menispermoideae</taxon>
        <taxon>Cissampelideae</taxon>
        <taxon>Stephania</taxon>
    </lineage>
</organism>
<reference evidence="7 8" key="1">
    <citation type="submission" date="2024-01" db="EMBL/GenBank/DDBJ databases">
        <title>Genome assemblies of Stephania.</title>
        <authorList>
            <person name="Yang L."/>
        </authorList>
    </citation>
    <scope>NUCLEOTIDE SEQUENCE [LARGE SCALE GENOMIC DNA]</scope>
    <source>
        <strain evidence="7">YNDBR</strain>
        <tissue evidence="7">Leaf</tissue>
    </source>
</reference>
<dbReference type="Pfam" id="PF04571">
    <property type="entry name" value="Lipin_N"/>
    <property type="match status" value="1"/>
</dbReference>
<evidence type="ECO:0000256" key="2">
    <source>
        <dbReference type="ARBA" id="ARBA00005476"/>
    </source>
</evidence>
<evidence type="ECO:0000256" key="4">
    <source>
        <dbReference type="ARBA" id="ARBA00022801"/>
    </source>
</evidence>
<dbReference type="InterPro" id="IPR026058">
    <property type="entry name" value="LIPIN"/>
</dbReference>
<dbReference type="Proteomes" id="UP001420932">
    <property type="component" value="Unassembled WGS sequence"/>
</dbReference>
<dbReference type="Pfam" id="PF08235">
    <property type="entry name" value="LNS2"/>
    <property type="match status" value="1"/>
</dbReference>
<comment type="caution">
    <text evidence="7">The sequence shown here is derived from an EMBL/GenBank/DDBJ whole genome shotgun (WGS) entry which is preliminary data.</text>
</comment>
<proteinExistence type="inferred from homology"/>
<dbReference type="InterPro" id="IPR007651">
    <property type="entry name" value="Lipin_N"/>
</dbReference>
<protein>
    <recommendedName>
        <fullName evidence="3">phosphatidate phosphatase</fullName>
        <ecNumber evidence="3">3.1.3.4</ecNumber>
    </recommendedName>
</protein>
<keyword evidence="4" id="KW-0378">Hydrolase</keyword>
<gene>
    <name evidence="7" type="ORF">Syun_004175</name>
</gene>